<feature type="signal peptide" evidence="1">
    <location>
        <begin position="1"/>
        <end position="23"/>
    </location>
</feature>
<name>A0A520MEC9_9GAMM</name>
<protein>
    <recommendedName>
        <fullName evidence="4">Sel1 repeat family protein</fullName>
    </recommendedName>
</protein>
<feature type="chain" id="PRO_5021872024" description="Sel1 repeat family protein" evidence="1">
    <location>
        <begin position="24"/>
        <end position="173"/>
    </location>
</feature>
<evidence type="ECO:0000313" key="2">
    <source>
        <dbReference type="EMBL" id="RZO19541.1"/>
    </source>
</evidence>
<dbReference type="AlphaFoldDB" id="A0A520MEC9"/>
<accession>A0A520MEC9</accession>
<dbReference type="EMBL" id="SHBP01000010">
    <property type="protein sequence ID" value="RZO19541.1"/>
    <property type="molecule type" value="Genomic_DNA"/>
</dbReference>
<gene>
    <name evidence="2" type="ORF">EVB03_07420</name>
</gene>
<keyword evidence="1" id="KW-0732">Signal</keyword>
<proteinExistence type="predicted"/>
<evidence type="ECO:0008006" key="4">
    <source>
        <dbReference type="Google" id="ProtNLM"/>
    </source>
</evidence>
<reference evidence="2 3" key="1">
    <citation type="submission" date="2019-02" db="EMBL/GenBank/DDBJ databases">
        <title>Prokaryotic population dynamics and viral predation in marine succession experiment using metagenomics: the confinement effect.</title>
        <authorList>
            <person name="Haro-Moreno J.M."/>
            <person name="Rodriguez-Valera F."/>
            <person name="Lopez-Perez M."/>
        </authorList>
    </citation>
    <scope>NUCLEOTIDE SEQUENCE [LARGE SCALE GENOMIC DNA]</scope>
    <source>
        <strain evidence="2">MED-G170</strain>
    </source>
</reference>
<evidence type="ECO:0000313" key="3">
    <source>
        <dbReference type="Proteomes" id="UP000315889"/>
    </source>
</evidence>
<organism evidence="2 3">
    <name type="scientific">SAR92 clade bacterium</name>
    <dbReference type="NCBI Taxonomy" id="2315479"/>
    <lineage>
        <taxon>Bacteria</taxon>
        <taxon>Pseudomonadati</taxon>
        <taxon>Pseudomonadota</taxon>
        <taxon>Gammaproteobacteria</taxon>
        <taxon>Cellvibrionales</taxon>
        <taxon>Porticoccaceae</taxon>
        <taxon>SAR92 clade</taxon>
    </lineage>
</organism>
<sequence length="173" mass="19270">MNHAKILNLSISSLLLLSSLGFANSLEVKDKNPCLSTDPALGDSAFWASKAVEQFADGRFTDAVNTVDACFAQWGPEAGQQQKKLHKKRNSCPPTGKVKPRIKRKIEKDYLMNDVSMALWAKARSQHELGHIDLAKQTYGQCVYMTCGRAWDPKGWFWSPAKDCADKARALLK</sequence>
<comment type="caution">
    <text evidence="2">The sequence shown here is derived from an EMBL/GenBank/DDBJ whole genome shotgun (WGS) entry which is preliminary data.</text>
</comment>
<dbReference type="Proteomes" id="UP000315889">
    <property type="component" value="Unassembled WGS sequence"/>
</dbReference>
<evidence type="ECO:0000256" key="1">
    <source>
        <dbReference type="SAM" id="SignalP"/>
    </source>
</evidence>